<evidence type="ECO:0000313" key="2">
    <source>
        <dbReference type="Proteomes" id="UP000012073"/>
    </source>
</evidence>
<reference evidence="2" key="1">
    <citation type="journal article" date="2013" name="Proc. Natl. Acad. Sci. U.S.A.">
        <title>Genome structure and metabolic features in the red seaweed Chondrus crispus shed light on evolution of the Archaeplastida.</title>
        <authorList>
            <person name="Collen J."/>
            <person name="Porcel B."/>
            <person name="Carre W."/>
            <person name="Ball S.G."/>
            <person name="Chaparro C."/>
            <person name="Tonon T."/>
            <person name="Barbeyron T."/>
            <person name="Michel G."/>
            <person name="Noel B."/>
            <person name="Valentin K."/>
            <person name="Elias M."/>
            <person name="Artiguenave F."/>
            <person name="Arun A."/>
            <person name="Aury J.M."/>
            <person name="Barbosa-Neto J.F."/>
            <person name="Bothwell J.H."/>
            <person name="Bouget F.Y."/>
            <person name="Brillet L."/>
            <person name="Cabello-Hurtado F."/>
            <person name="Capella-Gutierrez S."/>
            <person name="Charrier B."/>
            <person name="Cladiere L."/>
            <person name="Cock J.M."/>
            <person name="Coelho S.M."/>
            <person name="Colleoni C."/>
            <person name="Czjzek M."/>
            <person name="Da Silva C."/>
            <person name="Delage L."/>
            <person name="Denoeud F."/>
            <person name="Deschamps P."/>
            <person name="Dittami S.M."/>
            <person name="Gabaldon T."/>
            <person name="Gachon C.M."/>
            <person name="Groisillier A."/>
            <person name="Herve C."/>
            <person name="Jabbari K."/>
            <person name="Katinka M."/>
            <person name="Kloareg B."/>
            <person name="Kowalczyk N."/>
            <person name="Labadie K."/>
            <person name="Leblanc C."/>
            <person name="Lopez P.J."/>
            <person name="McLachlan D.H."/>
            <person name="Meslet-Cladiere L."/>
            <person name="Moustafa A."/>
            <person name="Nehr Z."/>
            <person name="Nyvall Collen P."/>
            <person name="Panaud O."/>
            <person name="Partensky F."/>
            <person name="Poulain J."/>
            <person name="Rensing S.A."/>
            <person name="Rousvoal S."/>
            <person name="Samson G."/>
            <person name="Symeonidi A."/>
            <person name="Weissenbach J."/>
            <person name="Zambounis A."/>
            <person name="Wincker P."/>
            <person name="Boyen C."/>
        </authorList>
    </citation>
    <scope>NUCLEOTIDE SEQUENCE [LARGE SCALE GENOMIC DNA]</scope>
    <source>
        <strain evidence="2">cv. Stackhouse</strain>
    </source>
</reference>
<sequence>MKTLYALIERCAGQSSVLYQIGENRICVQTTYICYNLFKRCRSAPLFCAT</sequence>
<dbReference type="KEGG" id="ccp:CHC_T00000696001"/>
<protein>
    <submittedName>
        <fullName evidence="1">Uncharacterized protein</fullName>
    </submittedName>
</protein>
<dbReference type="Proteomes" id="UP000012073">
    <property type="component" value="Unassembled WGS sequence"/>
</dbReference>
<gene>
    <name evidence="1" type="ORF">CHC_T00000696001</name>
</gene>
<evidence type="ECO:0000313" key="1">
    <source>
        <dbReference type="EMBL" id="CDF40339.1"/>
    </source>
</evidence>
<dbReference type="GeneID" id="17318350"/>
<name>R7QQE2_CHOCR</name>
<proteinExistence type="predicted"/>
<keyword evidence="2" id="KW-1185">Reference proteome</keyword>
<dbReference type="Gramene" id="CDF40339">
    <property type="protein sequence ID" value="CDF40339"/>
    <property type="gene ID" value="CHC_T00000696001"/>
</dbReference>
<dbReference type="EMBL" id="HG002156">
    <property type="protein sequence ID" value="CDF40339.1"/>
    <property type="molecule type" value="Genomic_DNA"/>
</dbReference>
<dbReference type="AlphaFoldDB" id="R7QQE2"/>
<organism evidence="1 2">
    <name type="scientific">Chondrus crispus</name>
    <name type="common">Carrageen Irish moss</name>
    <name type="synonym">Polymorpha crispa</name>
    <dbReference type="NCBI Taxonomy" id="2769"/>
    <lineage>
        <taxon>Eukaryota</taxon>
        <taxon>Rhodophyta</taxon>
        <taxon>Florideophyceae</taxon>
        <taxon>Rhodymeniophycidae</taxon>
        <taxon>Gigartinales</taxon>
        <taxon>Gigartinaceae</taxon>
        <taxon>Chondrus</taxon>
    </lineage>
</organism>
<accession>R7QQE2</accession>
<dbReference type="RefSeq" id="XP_005710633.1">
    <property type="nucleotide sequence ID" value="XM_005710576.1"/>
</dbReference>